<organism evidence="1 2">
    <name type="scientific">Streptomyces griseoruber</name>
    <dbReference type="NCBI Taxonomy" id="1943"/>
    <lineage>
        <taxon>Bacteria</taxon>
        <taxon>Bacillati</taxon>
        <taxon>Actinomycetota</taxon>
        <taxon>Actinomycetes</taxon>
        <taxon>Kitasatosporales</taxon>
        <taxon>Streptomycetaceae</taxon>
        <taxon>Streptomyces</taxon>
    </lineage>
</organism>
<evidence type="ECO:0000313" key="1">
    <source>
        <dbReference type="EMBL" id="KUN76410.1"/>
    </source>
</evidence>
<gene>
    <name evidence="1" type="ORF">AQJ64_38305</name>
</gene>
<dbReference type="EMBL" id="LMWW01000066">
    <property type="protein sequence ID" value="KUN76410.1"/>
    <property type="molecule type" value="Genomic_DNA"/>
</dbReference>
<sequence>MAEEGADEINFYGPLLLTRAFVPVLEANGGGHVLTVHSVLVLADDITRWVKGAPTGDVVSLHSQLAP</sequence>
<dbReference type="STRING" id="1943.AQJ64_38305"/>
<evidence type="ECO:0000313" key="2">
    <source>
        <dbReference type="Proteomes" id="UP000052982"/>
    </source>
</evidence>
<dbReference type="InterPro" id="IPR036291">
    <property type="entry name" value="NAD(P)-bd_dom_sf"/>
</dbReference>
<name>A0A124I149_9ACTN</name>
<proteinExistence type="predicted"/>
<accession>A0A124I149</accession>
<protein>
    <submittedName>
        <fullName evidence="1">Uncharacterized protein</fullName>
    </submittedName>
</protein>
<dbReference type="SUPFAM" id="SSF51735">
    <property type="entry name" value="NAD(P)-binding Rossmann-fold domains"/>
    <property type="match status" value="1"/>
</dbReference>
<reference evidence="1 2" key="1">
    <citation type="submission" date="2015-10" db="EMBL/GenBank/DDBJ databases">
        <title>Draft genome sequence of Streptomyces griseoruber DSM 40281, type strain for the species Streptomyces griseoruber.</title>
        <authorList>
            <person name="Ruckert C."/>
            <person name="Winkler A."/>
            <person name="Kalinowski J."/>
            <person name="Kampfer P."/>
            <person name="Glaeser S."/>
        </authorList>
    </citation>
    <scope>NUCLEOTIDE SEQUENCE [LARGE SCALE GENOMIC DNA]</scope>
    <source>
        <strain evidence="1 2">DSM 40281</strain>
    </source>
</reference>
<comment type="caution">
    <text evidence="1">The sequence shown here is derived from an EMBL/GenBank/DDBJ whole genome shotgun (WGS) entry which is preliminary data.</text>
</comment>
<dbReference type="Gene3D" id="3.40.50.720">
    <property type="entry name" value="NAD(P)-binding Rossmann-like Domain"/>
    <property type="match status" value="1"/>
</dbReference>
<keyword evidence="2" id="KW-1185">Reference proteome</keyword>
<dbReference type="Proteomes" id="UP000052982">
    <property type="component" value="Unassembled WGS sequence"/>
</dbReference>
<dbReference type="AlphaFoldDB" id="A0A124I149"/>